<dbReference type="VEuPathDB" id="FungiDB:BLGHR1_15819"/>
<organism evidence="2 3">
    <name type="scientific">Blumeria hordei</name>
    <name type="common">Barley powdery mildew</name>
    <name type="synonym">Blumeria graminis f. sp. hordei</name>
    <dbReference type="NCBI Taxonomy" id="2867405"/>
    <lineage>
        <taxon>Eukaryota</taxon>
        <taxon>Fungi</taxon>
        <taxon>Dikarya</taxon>
        <taxon>Ascomycota</taxon>
        <taxon>Pezizomycotina</taxon>
        <taxon>Leotiomycetes</taxon>
        <taxon>Erysiphales</taxon>
        <taxon>Erysiphaceae</taxon>
        <taxon>Blumeria</taxon>
    </lineage>
</organism>
<evidence type="ECO:0000313" key="3">
    <source>
        <dbReference type="Proteomes" id="UP000275772"/>
    </source>
</evidence>
<feature type="compositionally biased region" description="Polar residues" evidence="1">
    <location>
        <begin position="515"/>
        <end position="526"/>
    </location>
</feature>
<feature type="region of interest" description="Disordered" evidence="1">
    <location>
        <begin position="459"/>
        <end position="536"/>
    </location>
</feature>
<feature type="region of interest" description="Disordered" evidence="1">
    <location>
        <begin position="125"/>
        <end position="242"/>
    </location>
</feature>
<accession>A0A383UZ47</accession>
<reference evidence="2 3" key="1">
    <citation type="submission" date="2017-11" db="EMBL/GenBank/DDBJ databases">
        <authorList>
            <person name="Kracher B."/>
        </authorList>
    </citation>
    <scope>NUCLEOTIDE SEQUENCE [LARGE SCALE GENOMIC DNA]</scope>
    <source>
        <strain evidence="2 3">RACE1</strain>
    </source>
</reference>
<dbReference type="EMBL" id="UNSH01000070">
    <property type="protein sequence ID" value="SZF05019.1"/>
    <property type="molecule type" value="Genomic_DNA"/>
</dbReference>
<evidence type="ECO:0000256" key="1">
    <source>
        <dbReference type="SAM" id="MobiDB-lite"/>
    </source>
</evidence>
<dbReference type="AlphaFoldDB" id="A0A383UZ47"/>
<sequence>MSFVQAPSSLTKPLPLALSSSDTRLKSTSLNQMSYLDFYPEPQADARSSRTSIILSPRTLYAQYADVPASTTREKGPGGRYRKDLNVLTGYDATPETEAEFDALPIAVRKKYFSTLERLTFAQSSYTTTQASSPMQYYPRPDYSSHHSRHSSQSSSMLMMTMAGGSASRIRPSSPKSTSSRPNTTLAERRGKRLAQLQTRQVPCPPRQPANVRQSTASPITSQDSSLAEKMKGKPLKQVKKRHFEAHPRRSVRLDSLGRVTQRASPAKSEKTLSPLDFKPPSLRQIAIKDHSASEDYTHVLNRHKRAGTTNITSKEIYDTFRWMDDDPEIDARPALDDYHANLDGTILSTRTHNRKPSFRRQVSINRTPLGKRYTQPQTAPLGYLSVRPYHSHQKSQTSSLSPKSPRHRVRACTSVKNDTISLRQDLPNYNQPRSNYLPPKVVRDRVRSNSLFIEPLSSRPYESSSKQQTTTADKSFLVDDSTSLSDDGVSTKDPESPLTPCAEISLESPDSRKQPISSISSNTLSPPKVSQDLSHSGAVRPMIVKQIDSPNLSCGSREITLRMTLTRPDLRVDEAKIYAWQDAKLPQHTRVLSEAAEKYFARGSCGGPLGGPDGWGPDDKDASVVKRFWNKVTQNRKVSLA</sequence>
<feature type="compositionally biased region" description="Polar residues" evidence="1">
    <location>
        <begin position="461"/>
        <end position="474"/>
    </location>
</feature>
<feature type="compositionally biased region" description="Polar residues" evidence="1">
    <location>
        <begin position="211"/>
        <end position="226"/>
    </location>
</feature>
<feature type="compositionally biased region" description="Polar residues" evidence="1">
    <location>
        <begin position="415"/>
        <end position="435"/>
    </location>
</feature>
<feature type="compositionally biased region" description="Low complexity" evidence="1">
    <location>
        <begin position="168"/>
        <end position="185"/>
    </location>
</feature>
<dbReference type="Proteomes" id="UP000275772">
    <property type="component" value="Unassembled WGS sequence"/>
</dbReference>
<proteinExistence type="predicted"/>
<protein>
    <submittedName>
        <fullName evidence="2">Uncharacterized protein</fullName>
    </submittedName>
</protein>
<feature type="compositionally biased region" description="Basic residues" evidence="1">
    <location>
        <begin position="233"/>
        <end position="242"/>
    </location>
</feature>
<evidence type="ECO:0000313" key="2">
    <source>
        <dbReference type="EMBL" id="SZF05019.1"/>
    </source>
</evidence>
<name>A0A383UZ47_BLUHO</name>
<gene>
    <name evidence="2" type="ORF">BLGHR1_15819</name>
</gene>
<feature type="region of interest" description="Disordered" evidence="1">
    <location>
        <begin position="390"/>
        <end position="443"/>
    </location>
</feature>